<evidence type="ECO:0000313" key="2">
    <source>
        <dbReference type="Proteomes" id="UP001374535"/>
    </source>
</evidence>
<evidence type="ECO:0000313" key="1">
    <source>
        <dbReference type="EMBL" id="WVZ16726.1"/>
    </source>
</evidence>
<accession>A0AAQ3S5R2</accession>
<proteinExistence type="predicted"/>
<organism evidence="1 2">
    <name type="scientific">Vigna mungo</name>
    <name type="common">Black gram</name>
    <name type="synonym">Phaseolus mungo</name>
    <dbReference type="NCBI Taxonomy" id="3915"/>
    <lineage>
        <taxon>Eukaryota</taxon>
        <taxon>Viridiplantae</taxon>
        <taxon>Streptophyta</taxon>
        <taxon>Embryophyta</taxon>
        <taxon>Tracheophyta</taxon>
        <taxon>Spermatophyta</taxon>
        <taxon>Magnoliopsida</taxon>
        <taxon>eudicotyledons</taxon>
        <taxon>Gunneridae</taxon>
        <taxon>Pentapetalae</taxon>
        <taxon>rosids</taxon>
        <taxon>fabids</taxon>
        <taxon>Fabales</taxon>
        <taxon>Fabaceae</taxon>
        <taxon>Papilionoideae</taxon>
        <taxon>50 kb inversion clade</taxon>
        <taxon>NPAAA clade</taxon>
        <taxon>indigoferoid/millettioid clade</taxon>
        <taxon>Phaseoleae</taxon>
        <taxon>Vigna</taxon>
    </lineage>
</organism>
<reference evidence="1 2" key="1">
    <citation type="journal article" date="2023" name="Life. Sci Alliance">
        <title>Evolutionary insights into 3D genome organization and epigenetic landscape of Vigna mungo.</title>
        <authorList>
            <person name="Junaid A."/>
            <person name="Singh B."/>
            <person name="Bhatia S."/>
        </authorList>
    </citation>
    <scope>NUCLEOTIDE SEQUENCE [LARGE SCALE GENOMIC DNA]</scope>
    <source>
        <strain evidence="1">Urdbean</strain>
    </source>
</reference>
<protein>
    <submittedName>
        <fullName evidence="1">Uncharacterized protein</fullName>
    </submittedName>
</protein>
<sequence length="106" mass="12126">VDSNGLPLSLADNLVSTRRRKTALLASTGRKTRNISNIDLFGYRNKTCCLLILAFVRGWGLLGIGHWEIQTSEVLQLRHCVQKRTPLFFLARYQVSIKIHFNNEEI</sequence>
<name>A0AAQ3S5R2_VIGMU</name>
<keyword evidence="2" id="KW-1185">Reference proteome</keyword>
<feature type="non-terminal residue" evidence="1">
    <location>
        <position position="1"/>
    </location>
</feature>
<gene>
    <name evidence="1" type="ORF">V8G54_009708</name>
</gene>
<dbReference type="EMBL" id="CP144698">
    <property type="protein sequence ID" value="WVZ16726.1"/>
    <property type="molecule type" value="Genomic_DNA"/>
</dbReference>
<dbReference type="Proteomes" id="UP001374535">
    <property type="component" value="Chromosome 3"/>
</dbReference>
<dbReference type="AlphaFoldDB" id="A0AAQ3S5R2"/>